<dbReference type="GO" id="GO:0038023">
    <property type="term" value="F:signaling receptor activity"/>
    <property type="evidence" value="ECO:0007669"/>
    <property type="project" value="TreeGrafter"/>
</dbReference>
<dbReference type="AlphaFoldDB" id="A0A8J4WU87"/>
<keyword evidence="5 7" id="KW-0472">Membrane</keyword>
<keyword evidence="8" id="KW-0675">Receptor</keyword>
<comment type="subcellular location">
    <subcellularLocation>
        <location evidence="1">Membrane</location>
        <topology evidence="1">Multi-pass membrane protein</topology>
    </subcellularLocation>
</comment>
<dbReference type="PANTHER" id="PTHR20855">
    <property type="entry name" value="ADIPOR/PROGESTIN RECEPTOR-RELATED"/>
    <property type="match status" value="1"/>
</dbReference>
<keyword evidence="6" id="KW-0862">Zinc</keyword>
<protein>
    <submittedName>
        <fullName evidence="8">Adiponectin receptor 1</fullName>
    </submittedName>
</protein>
<dbReference type="InterPro" id="IPR004254">
    <property type="entry name" value="AdipoR/HlyIII-related"/>
</dbReference>
<evidence type="ECO:0000256" key="6">
    <source>
        <dbReference type="PIRSR" id="PIRSR604254-1"/>
    </source>
</evidence>
<keyword evidence="6" id="KW-0479">Metal-binding</keyword>
<reference evidence="8" key="1">
    <citation type="submission" date="2019-05" db="EMBL/GenBank/DDBJ databases">
        <title>Annotation for the trematode Paragonimus heterotremus.</title>
        <authorList>
            <person name="Choi Y.-J."/>
        </authorList>
    </citation>
    <scope>NUCLEOTIDE SEQUENCE</scope>
    <source>
        <strain evidence="8">LC</strain>
    </source>
</reference>
<evidence type="ECO:0000256" key="3">
    <source>
        <dbReference type="ARBA" id="ARBA00022692"/>
    </source>
</evidence>
<dbReference type="GO" id="GO:0033211">
    <property type="term" value="P:adiponectin-activated signaling pathway"/>
    <property type="evidence" value="ECO:0007669"/>
    <property type="project" value="TreeGrafter"/>
</dbReference>
<dbReference type="PANTHER" id="PTHR20855:SF52">
    <property type="entry name" value="ADIPONECTIN RECEPTOR PROTEIN"/>
    <property type="match status" value="1"/>
</dbReference>
<feature type="binding site" evidence="6">
    <location>
        <position position="167"/>
    </location>
    <ligand>
        <name>Zn(2+)</name>
        <dbReference type="ChEBI" id="CHEBI:29105"/>
    </ligand>
</feature>
<feature type="transmembrane region" description="Helical" evidence="7">
    <location>
        <begin position="130"/>
        <end position="149"/>
    </location>
</feature>
<feature type="binding site" evidence="6">
    <location>
        <position position="21"/>
    </location>
    <ligand>
        <name>Zn(2+)</name>
        <dbReference type="ChEBI" id="CHEBI:29105"/>
    </ligand>
</feature>
<comment type="similarity">
    <text evidence="2">Belongs to the ADIPOR family.</text>
</comment>
<dbReference type="GO" id="GO:0005886">
    <property type="term" value="C:plasma membrane"/>
    <property type="evidence" value="ECO:0007669"/>
    <property type="project" value="TreeGrafter"/>
</dbReference>
<name>A0A8J4WU87_9TREM</name>
<evidence type="ECO:0000256" key="4">
    <source>
        <dbReference type="ARBA" id="ARBA00022989"/>
    </source>
</evidence>
<feature type="binding site" evidence="6">
    <location>
        <position position="171"/>
    </location>
    <ligand>
        <name>Zn(2+)</name>
        <dbReference type="ChEBI" id="CHEBI:29105"/>
    </ligand>
</feature>
<dbReference type="Proteomes" id="UP000748531">
    <property type="component" value="Unassembled WGS sequence"/>
</dbReference>
<evidence type="ECO:0000256" key="1">
    <source>
        <dbReference type="ARBA" id="ARBA00004141"/>
    </source>
</evidence>
<dbReference type="EMBL" id="LUCH01006571">
    <property type="protein sequence ID" value="KAF5397237.1"/>
    <property type="molecule type" value="Genomic_DNA"/>
</dbReference>
<feature type="transmembrane region" description="Helical" evidence="7">
    <location>
        <begin position="62"/>
        <end position="84"/>
    </location>
</feature>
<dbReference type="Pfam" id="PF03006">
    <property type="entry name" value="HlyIII"/>
    <property type="match status" value="1"/>
</dbReference>
<evidence type="ECO:0000256" key="2">
    <source>
        <dbReference type="ARBA" id="ARBA00007018"/>
    </source>
</evidence>
<dbReference type="GO" id="GO:0046872">
    <property type="term" value="F:metal ion binding"/>
    <property type="evidence" value="ECO:0007669"/>
    <property type="project" value="UniProtKB-KW"/>
</dbReference>
<gene>
    <name evidence="8" type="ORF">PHET_09511</name>
</gene>
<evidence type="ECO:0000313" key="8">
    <source>
        <dbReference type="EMBL" id="KAF5397237.1"/>
    </source>
</evidence>
<comment type="caution">
    <text evidence="8">The sequence shown here is derived from an EMBL/GenBank/DDBJ whole genome shotgun (WGS) entry which is preliminary data.</text>
</comment>
<keyword evidence="9" id="KW-1185">Reference proteome</keyword>
<feature type="transmembrane region" description="Helical" evidence="7">
    <location>
        <begin position="96"/>
        <end position="118"/>
    </location>
</feature>
<organism evidence="8 9">
    <name type="scientific">Paragonimus heterotremus</name>
    <dbReference type="NCBI Taxonomy" id="100268"/>
    <lineage>
        <taxon>Eukaryota</taxon>
        <taxon>Metazoa</taxon>
        <taxon>Spiralia</taxon>
        <taxon>Lophotrochozoa</taxon>
        <taxon>Platyhelminthes</taxon>
        <taxon>Trematoda</taxon>
        <taxon>Digenea</taxon>
        <taxon>Plagiorchiida</taxon>
        <taxon>Troglotremata</taxon>
        <taxon>Troglotrematidae</taxon>
        <taxon>Paragonimus</taxon>
    </lineage>
</organism>
<evidence type="ECO:0000256" key="5">
    <source>
        <dbReference type="ARBA" id="ARBA00023136"/>
    </source>
</evidence>
<evidence type="ECO:0000256" key="7">
    <source>
        <dbReference type="SAM" id="Phobius"/>
    </source>
</evidence>
<proteinExistence type="inferred from homology"/>
<keyword evidence="3 7" id="KW-0812">Transmembrane</keyword>
<dbReference type="OrthoDB" id="5585746at2759"/>
<evidence type="ECO:0000313" key="9">
    <source>
        <dbReference type="Proteomes" id="UP000748531"/>
    </source>
</evidence>
<keyword evidence="4 7" id="KW-1133">Transmembrane helix</keyword>
<feature type="transmembrane region" description="Helical" evidence="7">
    <location>
        <begin position="169"/>
        <end position="190"/>
    </location>
</feature>
<feature type="transmembrane region" description="Helical" evidence="7">
    <location>
        <begin position="39"/>
        <end position="56"/>
    </location>
</feature>
<sequence length="223" mass="25410">MFLVELNIAFYECTFIRVNHHLISLTISFIVLFFNRLDYCGIAFLTMGSFVPYIYYSFYCLFWHKVFYVTLIVVLGSGVIGVSMCDTFAKPAYRSLRALMFIALGLSGMIPCVHTIAIAGFWESVENKSLGWLFLMAVLYISGASIYAARIPERILPGRFDIWFQSHQIFHVFVVIAAMVHYHGIGLLTAHHLSVGDCSPPDGHLFPKHEFDNIELLWPFMSS</sequence>
<accession>A0A8J4WU87</accession>
<feature type="transmembrane region" description="Helical" evidence="7">
    <location>
        <begin position="15"/>
        <end position="34"/>
    </location>
</feature>